<evidence type="ECO:0000256" key="1">
    <source>
        <dbReference type="SAM" id="MobiDB-lite"/>
    </source>
</evidence>
<name>A0AB39TGR2_9ACTN</name>
<sequence>MGEEPRSWRSSAVVSPASVPAGPGGAGARSAPRARDAEGDWRFTLLNPLGTA</sequence>
<dbReference type="AlphaFoldDB" id="A0AB39TGR2"/>
<gene>
    <name evidence="2" type="ORF">AB2U05_07485</name>
</gene>
<feature type="region of interest" description="Disordered" evidence="1">
    <location>
        <begin position="1"/>
        <end position="40"/>
    </location>
</feature>
<evidence type="ECO:0000313" key="2">
    <source>
        <dbReference type="EMBL" id="XDQ78335.1"/>
    </source>
</evidence>
<feature type="compositionally biased region" description="Low complexity" evidence="1">
    <location>
        <begin position="9"/>
        <end position="21"/>
    </location>
</feature>
<accession>A0AB39TGR2</accession>
<proteinExistence type="predicted"/>
<organism evidence="2">
    <name type="scientific">Streptomyces sp. Y1</name>
    <dbReference type="NCBI Taxonomy" id="3238634"/>
    <lineage>
        <taxon>Bacteria</taxon>
        <taxon>Bacillati</taxon>
        <taxon>Actinomycetota</taxon>
        <taxon>Actinomycetes</taxon>
        <taxon>Kitasatosporales</taxon>
        <taxon>Streptomycetaceae</taxon>
        <taxon>Streptomyces</taxon>
    </lineage>
</organism>
<reference evidence="2" key="1">
    <citation type="submission" date="2024-07" db="EMBL/GenBank/DDBJ databases">
        <authorList>
            <person name="Yu S.T."/>
        </authorList>
    </citation>
    <scope>NUCLEOTIDE SEQUENCE</scope>
    <source>
        <strain evidence="2">Y1</strain>
    </source>
</reference>
<protein>
    <submittedName>
        <fullName evidence="2">Uncharacterized protein</fullName>
    </submittedName>
</protein>
<dbReference type="RefSeq" id="WP_157882032.1">
    <property type="nucleotide sequence ID" value="NZ_CP163445.1"/>
</dbReference>
<dbReference type="EMBL" id="CP163445">
    <property type="protein sequence ID" value="XDQ78335.1"/>
    <property type="molecule type" value="Genomic_DNA"/>
</dbReference>